<evidence type="ECO:0000313" key="1">
    <source>
        <dbReference type="EMBL" id="VDO21598.1"/>
    </source>
</evidence>
<name>A0A0R3QKX3_9BILA</name>
<reference evidence="3" key="1">
    <citation type="submission" date="2017-02" db="UniProtKB">
        <authorList>
            <consortium name="WormBaseParasite"/>
        </authorList>
    </citation>
    <scope>IDENTIFICATION</scope>
</reference>
<accession>A0A0R3QKX3</accession>
<dbReference type="GO" id="GO:0009306">
    <property type="term" value="P:protein secretion"/>
    <property type="evidence" value="ECO:0007669"/>
    <property type="project" value="TreeGrafter"/>
</dbReference>
<proteinExistence type="predicted"/>
<evidence type="ECO:0000313" key="2">
    <source>
        <dbReference type="Proteomes" id="UP000280834"/>
    </source>
</evidence>
<gene>
    <name evidence="1" type="ORF">BTMF_LOCUS6373</name>
</gene>
<organism evidence="3">
    <name type="scientific">Brugia timori</name>
    <dbReference type="NCBI Taxonomy" id="42155"/>
    <lineage>
        <taxon>Eukaryota</taxon>
        <taxon>Metazoa</taxon>
        <taxon>Ecdysozoa</taxon>
        <taxon>Nematoda</taxon>
        <taxon>Chromadorea</taxon>
        <taxon>Rhabditida</taxon>
        <taxon>Spirurina</taxon>
        <taxon>Spiruromorpha</taxon>
        <taxon>Filarioidea</taxon>
        <taxon>Onchocercidae</taxon>
        <taxon>Brugia</taxon>
    </lineage>
</organism>
<protein>
    <submittedName>
        <fullName evidence="3">Transport and Golgi organisation 2</fullName>
    </submittedName>
</protein>
<dbReference type="EMBL" id="UZAG01015576">
    <property type="protein sequence ID" value="VDO21598.1"/>
    <property type="molecule type" value="Genomic_DNA"/>
</dbReference>
<dbReference type="AlphaFoldDB" id="A0A0R3QKX3"/>
<reference evidence="1 2" key="2">
    <citation type="submission" date="2018-11" db="EMBL/GenBank/DDBJ databases">
        <authorList>
            <consortium name="Pathogen Informatics"/>
        </authorList>
    </citation>
    <scope>NUCLEOTIDE SEQUENCE [LARGE SCALE GENOMIC DNA]</scope>
</reference>
<dbReference type="Pfam" id="PF05742">
    <property type="entry name" value="TANGO2"/>
    <property type="match status" value="3"/>
</dbReference>
<dbReference type="InterPro" id="IPR008551">
    <property type="entry name" value="TANGO2"/>
</dbReference>
<evidence type="ECO:0000313" key="3">
    <source>
        <dbReference type="WBParaSite" id="BTMF_0000832201-mRNA-1"/>
    </source>
</evidence>
<dbReference type="GO" id="GO:0007030">
    <property type="term" value="P:Golgi organization"/>
    <property type="evidence" value="ECO:0007669"/>
    <property type="project" value="TreeGrafter"/>
</dbReference>
<dbReference type="PANTHER" id="PTHR17985">
    <property type="entry name" value="SER/THR-RICH PROTEIN T10 IN DGCR REGION"/>
    <property type="match status" value="1"/>
</dbReference>
<dbReference type="Proteomes" id="UP000280834">
    <property type="component" value="Unassembled WGS sequence"/>
</dbReference>
<keyword evidence="2" id="KW-1185">Reference proteome</keyword>
<dbReference type="STRING" id="42155.A0A0R3QKX3"/>
<dbReference type="GO" id="GO:0005794">
    <property type="term" value="C:Golgi apparatus"/>
    <property type="evidence" value="ECO:0007669"/>
    <property type="project" value="TreeGrafter"/>
</dbReference>
<dbReference type="PANTHER" id="PTHR17985:SF8">
    <property type="entry name" value="TRANSPORT AND GOLGI ORGANIZATION PROTEIN 2 HOMOLOG"/>
    <property type="match status" value="1"/>
</dbReference>
<sequence>MCVTFIYLNDKAVDDPKSYQLIVLNNRDELFDRPTLPPTWKDGRDQTDPYGGTWLGMSRDGRLGNVLAVLENATDEIPCAITRGKIVYEYLKSEMPPEDYVAEQLSNEAQQYNGFNVILLHRYGKSAFDSRFENELCGNKITLFNEEIERKTYFGVQFSNRQGSPTAAFGPGIYGFGNSVLGKPFKKITYGLRLFEEKLKILDDENVNEQELMKQFLDILIDQTSHYPDEQLISQKKQDKDRCKLMSQLFYEFPEPVRYGTRCHTIVLVNGVGRCTYFERSRKQITPVSIVTWDDTIHYFDLDDTDTYWICFLNYFINRACYAKYKLILLNNRDELLNRPTSTARWENGILAGTSYSQSFSGRDERESIRGTWLCMNAIGSISNLLAITVPIHQMKSSSITVTRGQILLSVYYVIYSILYELSRPNWKIAIQATCALPVDFVKSNKKPEEFCKLLINTVNRYNAFQILCFQRNEYDQYEVAGLTYQPDDKIEVTRYPPGIHGFSNSPSCEPFKKVQRGMEKVSDIIEEINSEDLSETEIIERLLQLATDKYQCYPDDQLKRRCGRSNELCKYRAAIFVRYPDGIPYGTRSHTIIIVDRNNRATYYEKSMETGAGKASEATWSERIFHFELI</sequence>
<dbReference type="WBParaSite" id="BTMF_0000832201-mRNA-1">
    <property type="protein sequence ID" value="BTMF_0000832201-mRNA-1"/>
    <property type="gene ID" value="BTMF_0000832201"/>
</dbReference>